<feature type="compositionally biased region" description="Polar residues" evidence="1">
    <location>
        <begin position="944"/>
        <end position="956"/>
    </location>
</feature>
<feature type="region of interest" description="Disordered" evidence="1">
    <location>
        <begin position="944"/>
        <end position="969"/>
    </location>
</feature>
<sequence length="1643" mass="177673">MTEGDLSVFAALPRDRHFRPAREPTKCLFSAESRPRALQQLYAAAGRAALGAEALDQLDRLRRDGARSSALFLCTPVLGRARHQRLRSKVVDIDIETRKPASILELRKWTSTEALGDMTVHPDCTVRILGTTVDGEVVDGPSAGDDAEGRSGSCRLGESTLRHDLTGTDHLLPTTEEQVKAIADRFPPQMVRMDVTGRSFQRMTRHRRSLIYPAGAAGGGGGGGGGGGAADEARRPRPRRQRSRRRNTIAGTDQKEIEEALHGDRPSTVSTLATVDDIILSSSTMLNDNPKSSKEVSADFRKWAFNSLKRWGRSRFRAISSINSSTSTNIVSGELHAADPVDDINVYETVAGKRRVGAGTIPISAGLSGPISLAVKLREGSLGQRRLKITDEPPHSSSGNWSASSESGRASVNSDSSHQPKSSTCSSILPHRRRFINTSTSSSVTSEGTLTPEDMAAVPFDDGETSSVYSCDTEGYYTSFHMDSGLKTLKEEEVGTGLSLPPTPMHSTSALSNCSSGRGSASLAQLTAESEYELFGKGSTSTTASSAGTVCTTLLADHSKSCDNSIGSNRSLSKGPAVPERKSSLAVPCLAEECPPCSTVVALIHNTNQGLSPRSSSGDSPDSGRNTSSSPIESVSCQQNDETDAFISPLPSIASEMEFSECSDFEGTDRIERIRVKTTINTSRIPSMCAITPPQSDDETNARQSVAVNYSTVQKKSERAPEPLPNHITEDTNRNDNYSYRAIHMTDNNANNAAVDSNCNARSTTPVASASLTSIIHVDKKSGYATVHALDNARRENNNNQKVRPPSPSGGTLFINPAIEEVEQTGQPLHQQPLIKDALIPFTNMLSKFRKASNIGRKLPAESLTGNHQTKCDFNSDTQENDESGEYVTITDVRNNNKPNVLAQCTPQRSEASEPARESSADRTWETLEYVSLNELPISNSTELQPAVLSGSSNESSLERRKRQGARVTLDSEGKVVYSSDSLRRRKGAHTTFAPGQYVKDPSASPSPSPVANHRMPKAVIRPVHSQTSSTFSHDPQKKSPVKSVTSQVNNNRGMNVASHQSIPSNISNNCRNGNTLQKTASSLQSQDSMNLKNKVIIRAGISSPTKDLVRSSLQPTTRPMPPRTAPVGRGAYVHVRPSDVPSIKANPMYLQTDFDGPEESMRASQTVQRPEMKTEGISPQPSREPQPQGREKPSLSQPNSRRTESHYGQPVPNVILTPGRGMLLEGPSQAIDAPLHSSTPTKPDSATGSPLLVGNTFSPIERDVPQMKYSSGRQAFFNEEANQTVDEDSKRQTPGTPDNVKPSLVLTPKSTMTAEELYAKIHKSKKQMKIKCDPETVISPQPSVGSQSPVNSERSVSPASINDPKMAARSRHSWSPNSSKYLDIASNFDPRSSTPSPNPRVPKEHGLTQTTSTQDFKRLLLQHGSGTTGKSKLSAVERLKQAKQMATNVITNNAPKFRFGLSNSNIATRGLNSQISSSSNQLQSVSSKLAPTKSSLLKPGPKNWRFADQKNDVRSTPIMEDQREDEHDLGSFEIQTLLSSPMPARNLGRPILNKQPSQEKSEISTGTQVGAMPNSGRVVPDSRVLQTLRSYQPSQESISSQNHTGYPKQLRFGPTQTLPAPNQGSDSCKSVNDCPAALETAL</sequence>
<evidence type="ECO:0008006" key="4">
    <source>
        <dbReference type="Google" id="ProtNLM"/>
    </source>
</evidence>
<gene>
    <name evidence="2" type="ORF">ONE63_002872</name>
</gene>
<reference evidence="2" key="1">
    <citation type="submission" date="2022-12" db="EMBL/GenBank/DDBJ databases">
        <title>Chromosome-level genome assembly of the bean flower thrips Megalurothrips usitatus.</title>
        <authorList>
            <person name="Ma L."/>
            <person name="Liu Q."/>
            <person name="Li H."/>
            <person name="Cai W."/>
        </authorList>
    </citation>
    <scope>NUCLEOTIDE SEQUENCE</scope>
    <source>
        <strain evidence="2">Cailab_2022a</strain>
    </source>
</reference>
<evidence type="ECO:0000313" key="2">
    <source>
        <dbReference type="EMBL" id="KAJ1521179.1"/>
    </source>
</evidence>
<feature type="compositionally biased region" description="Low complexity" evidence="1">
    <location>
        <begin position="612"/>
        <end position="625"/>
    </location>
</feature>
<feature type="region of interest" description="Disordered" evidence="1">
    <location>
        <begin position="212"/>
        <end position="255"/>
    </location>
</feature>
<evidence type="ECO:0000256" key="1">
    <source>
        <dbReference type="SAM" id="MobiDB-lite"/>
    </source>
</evidence>
<feature type="compositionally biased region" description="Polar residues" evidence="1">
    <location>
        <begin position="1585"/>
        <end position="1605"/>
    </location>
</feature>
<feature type="compositionally biased region" description="Gly residues" evidence="1">
    <location>
        <begin position="216"/>
        <end position="229"/>
    </location>
</feature>
<proteinExistence type="predicted"/>
<feature type="compositionally biased region" description="Polar residues" evidence="1">
    <location>
        <begin position="626"/>
        <end position="639"/>
    </location>
</feature>
<dbReference type="Proteomes" id="UP001075354">
    <property type="component" value="Chromosome 13"/>
</dbReference>
<feature type="compositionally biased region" description="Polar residues" evidence="1">
    <location>
        <begin position="1237"/>
        <end position="1249"/>
    </location>
</feature>
<feature type="region of interest" description="Disordered" evidence="1">
    <location>
        <begin position="608"/>
        <end position="639"/>
    </location>
</feature>
<feature type="region of interest" description="Disordered" evidence="1">
    <location>
        <begin position="1282"/>
        <end position="1306"/>
    </location>
</feature>
<protein>
    <recommendedName>
        <fullName evidence="4">WASP family protein member</fullName>
    </recommendedName>
</protein>
<feature type="region of interest" description="Disordered" evidence="1">
    <location>
        <begin position="137"/>
        <end position="160"/>
    </location>
</feature>
<feature type="compositionally biased region" description="Polar residues" evidence="1">
    <location>
        <begin position="408"/>
        <end position="427"/>
    </location>
</feature>
<feature type="region of interest" description="Disordered" evidence="1">
    <location>
        <begin position="385"/>
        <end position="430"/>
    </location>
</feature>
<feature type="compositionally biased region" description="Basic residues" evidence="1">
    <location>
        <begin position="236"/>
        <end position="247"/>
    </location>
</feature>
<feature type="region of interest" description="Disordered" evidence="1">
    <location>
        <begin position="1337"/>
        <end position="1414"/>
    </location>
</feature>
<feature type="region of interest" description="Disordered" evidence="1">
    <location>
        <begin position="1150"/>
        <end position="1258"/>
    </location>
</feature>
<evidence type="ECO:0000313" key="3">
    <source>
        <dbReference type="Proteomes" id="UP001075354"/>
    </source>
</evidence>
<name>A0AAV7X991_9NEOP</name>
<accession>A0AAV7X991</accession>
<organism evidence="2 3">
    <name type="scientific">Megalurothrips usitatus</name>
    <name type="common">bean blossom thrips</name>
    <dbReference type="NCBI Taxonomy" id="439358"/>
    <lineage>
        <taxon>Eukaryota</taxon>
        <taxon>Metazoa</taxon>
        <taxon>Ecdysozoa</taxon>
        <taxon>Arthropoda</taxon>
        <taxon>Hexapoda</taxon>
        <taxon>Insecta</taxon>
        <taxon>Pterygota</taxon>
        <taxon>Neoptera</taxon>
        <taxon>Paraneoptera</taxon>
        <taxon>Thysanoptera</taxon>
        <taxon>Terebrantia</taxon>
        <taxon>Thripoidea</taxon>
        <taxon>Thripidae</taxon>
        <taxon>Megalurothrips</taxon>
    </lineage>
</organism>
<feature type="region of interest" description="Disordered" evidence="1">
    <location>
        <begin position="1551"/>
        <end position="1633"/>
    </location>
</feature>
<feature type="compositionally biased region" description="Polar residues" evidence="1">
    <location>
        <begin position="1615"/>
        <end position="1631"/>
    </location>
</feature>
<feature type="region of interest" description="Disordered" evidence="1">
    <location>
        <begin position="711"/>
        <end position="734"/>
    </location>
</feature>
<keyword evidence="3" id="KW-1185">Reference proteome</keyword>
<dbReference type="EMBL" id="JAPTSV010000013">
    <property type="protein sequence ID" value="KAJ1521179.1"/>
    <property type="molecule type" value="Genomic_DNA"/>
</dbReference>
<comment type="caution">
    <text evidence="2">The sequence shown here is derived from an EMBL/GenBank/DDBJ whole genome shotgun (WGS) entry which is preliminary data.</text>
</comment>
<feature type="region of interest" description="Disordered" evidence="1">
    <location>
        <begin position="1107"/>
        <end position="1130"/>
    </location>
</feature>
<feature type="compositionally biased region" description="Low complexity" evidence="1">
    <location>
        <begin position="1338"/>
        <end position="1353"/>
    </location>
</feature>
<feature type="compositionally biased region" description="Low complexity" evidence="1">
    <location>
        <begin position="396"/>
        <end position="407"/>
    </location>
</feature>